<dbReference type="Proteomes" id="UP000807353">
    <property type="component" value="Unassembled WGS sequence"/>
</dbReference>
<name>A0A9P5Y3F8_9AGAR</name>
<dbReference type="AlphaFoldDB" id="A0A9P5Y3F8"/>
<reference evidence="3" key="1">
    <citation type="submission" date="2020-11" db="EMBL/GenBank/DDBJ databases">
        <authorList>
            <consortium name="DOE Joint Genome Institute"/>
            <person name="Ahrendt S."/>
            <person name="Riley R."/>
            <person name="Andreopoulos W."/>
            <person name="Labutti K."/>
            <person name="Pangilinan J."/>
            <person name="Ruiz-Duenas F.J."/>
            <person name="Barrasa J.M."/>
            <person name="Sanchez-Garcia M."/>
            <person name="Camarero S."/>
            <person name="Miyauchi S."/>
            <person name="Serrano A."/>
            <person name="Linde D."/>
            <person name="Babiker R."/>
            <person name="Drula E."/>
            <person name="Ayuso-Fernandez I."/>
            <person name="Pacheco R."/>
            <person name="Padilla G."/>
            <person name="Ferreira P."/>
            <person name="Barriuso J."/>
            <person name="Kellner H."/>
            <person name="Castanera R."/>
            <person name="Alfaro M."/>
            <person name="Ramirez L."/>
            <person name="Pisabarro A.G."/>
            <person name="Kuo A."/>
            <person name="Tritt A."/>
            <person name="Lipzen A."/>
            <person name="He G."/>
            <person name="Yan M."/>
            <person name="Ng V."/>
            <person name="Cullen D."/>
            <person name="Martin F."/>
            <person name="Rosso M.-N."/>
            <person name="Henrissat B."/>
            <person name="Hibbett D."/>
            <person name="Martinez A.T."/>
            <person name="Grigoriev I.V."/>
        </authorList>
    </citation>
    <scope>NUCLEOTIDE SEQUENCE</scope>
    <source>
        <strain evidence="3">CBS 247.69</strain>
    </source>
</reference>
<comment type="caution">
    <text evidence="3">The sequence shown here is derived from an EMBL/GenBank/DDBJ whole genome shotgun (WGS) entry which is preliminary data.</text>
</comment>
<dbReference type="EMBL" id="MU150282">
    <property type="protein sequence ID" value="KAF9461593.1"/>
    <property type="molecule type" value="Genomic_DNA"/>
</dbReference>
<protein>
    <submittedName>
        <fullName evidence="3">Uncharacterized protein</fullName>
    </submittedName>
</protein>
<evidence type="ECO:0000313" key="4">
    <source>
        <dbReference type="Proteomes" id="UP000807353"/>
    </source>
</evidence>
<keyword evidence="1" id="KW-0812">Transmembrane</keyword>
<dbReference type="OrthoDB" id="2929351at2759"/>
<gene>
    <name evidence="3" type="ORF">BDZ94DRAFT_1323253</name>
</gene>
<proteinExistence type="predicted"/>
<keyword evidence="1" id="KW-0472">Membrane</keyword>
<sequence>MKPVISLAFISLPAIIIAHAETITFFKIHETEITTGVPLPTGSYTYRPVGVGSDGATTYVQEFVYSEHLEWFHSQYTSEGKVITVDSPTSTVTDSPRTTSQILVADATHYAYSAHLGFEGKGEEDVLENCDLDGKGGMGCVATAYKSGKPFFSTSFTGHAIPAYTLITVDDKADNGTKNNVATKTGLPHLVASITVITGILFGLFIGI</sequence>
<accession>A0A9P5Y3F8</accession>
<keyword evidence="2" id="KW-0732">Signal</keyword>
<keyword evidence="4" id="KW-1185">Reference proteome</keyword>
<evidence type="ECO:0000313" key="3">
    <source>
        <dbReference type="EMBL" id="KAF9461593.1"/>
    </source>
</evidence>
<feature type="transmembrane region" description="Helical" evidence="1">
    <location>
        <begin position="187"/>
        <end position="207"/>
    </location>
</feature>
<evidence type="ECO:0000256" key="2">
    <source>
        <dbReference type="SAM" id="SignalP"/>
    </source>
</evidence>
<feature type="signal peptide" evidence="2">
    <location>
        <begin position="1"/>
        <end position="20"/>
    </location>
</feature>
<keyword evidence="1" id="KW-1133">Transmembrane helix</keyword>
<organism evidence="3 4">
    <name type="scientific">Collybia nuda</name>
    <dbReference type="NCBI Taxonomy" id="64659"/>
    <lineage>
        <taxon>Eukaryota</taxon>
        <taxon>Fungi</taxon>
        <taxon>Dikarya</taxon>
        <taxon>Basidiomycota</taxon>
        <taxon>Agaricomycotina</taxon>
        <taxon>Agaricomycetes</taxon>
        <taxon>Agaricomycetidae</taxon>
        <taxon>Agaricales</taxon>
        <taxon>Tricholomatineae</taxon>
        <taxon>Clitocybaceae</taxon>
        <taxon>Collybia</taxon>
    </lineage>
</organism>
<feature type="chain" id="PRO_5040152988" evidence="2">
    <location>
        <begin position="21"/>
        <end position="208"/>
    </location>
</feature>
<evidence type="ECO:0000256" key="1">
    <source>
        <dbReference type="SAM" id="Phobius"/>
    </source>
</evidence>